<name>A0A223E6A4_9BACI</name>
<accession>A0A223E6A4</accession>
<dbReference type="KEGG" id="apak:AP3564_10815"/>
<evidence type="ECO:0000256" key="2">
    <source>
        <dbReference type="ARBA" id="ARBA00022649"/>
    </source>
</evidence>
<dbReference type="GO" id="GO:0004521">
    <property type="term" value="F:RNA endonuclease activity"/>
    <property type="evidence" value="ECO:0007669"/>
    <property type="project" value="TreeGrafter"/>
</dbReference>
<dbReference type="Proteomes" id="UP000214606">
    <property type="component" value="Chromosome"/>
</dbReference>
<dbReference type="InterPro" id="IPR003477">
    <property type="entry name" value="PemK-like"/>
</dbReference>
<dbReference type="InterPro" id="IPR011067">
    <property type="entry name" value="Plasmid_toxin/cell-grow_inhib"/>
</dbReference>
<dbReference type="PANTHER" id="PTHR33988:SF2">
    <property type="entry name" value="ENDORIBONUCLEASE MAZF"/>
    <property type="match status" value="1"/>
</dbReference>
<evidence type="ECO:0000256" key="1">
    <source>
        <dbReference type="ARBA" id="ARBA00007521"/>
    </source>
</evidence>
<comment type="similarity">
    <text evidence="1">Belongs to the PemK/MazF family.</text>
</comment>
<proteinExistence type="inferred from homology"/>
<dbReference type="PANTHER" id="PTHR33988">
    <property type="entry name" value="ENDORIBONUCLEASE MAZF-RELATED"/>
    <property type="match status" value="1"/>
</dbReference>
<dbReference type="AlphaFoldDB" id="A0A223E6A4"/>
<dbReference type="GO" id="GO:0006402">
    <property type="term" value="P:mRNA catabolic process"/>
    <property type="evidence" value="ECO:0007669"/>
    <property type="project" value="TreeGrafter"/>
</dbReference>
<gene>
    <name evidence="3" type="ORF">AP3564_10815</name>
</gene>
<dbReference type="Pfam" id="PF02452">
    <property type="entry name" value="PemK_toxin"/>
    <property type="match status" value="1"/>
</dbReference>
<reference evidence="3 4" key="1">
    <citation type="submission" date="2016-10" db="EMBL/GenBank/DDBJ databases">
        <title>The whole genome sequencing and assembly of Aeribacillus pallidus KCTC3564 strain.</title>
        <authorList>
            <person name="Lee Y.-J."/>
            <person name="Park M.-K."/>
            <person name="Yi H."/>
            <person name="Bahn Y.-S."/>
            <person name="Kim J.F."/>
            <person name="Lee D.-W."/>
        </authorList>
    </citation>
    <scope>NUCLEOTIDE SEQUENCE [LARGE SCALE GENOMIC DNA]</scope>
    <source>
        <strain evidence="3 4">KCTC3564</strain>
    </source>
</reference>
<dbReference type="RefSeq" id="WP_094245423.1">
    <property type="nucleotide sequence ID" value="NZ_CP017703.1"/>
</dbReference>
<dbReference type="GO" id="GO:0003677">
    <property type="term" value="F:DNA binding"/>
    <property type="evidence" value="ECO:0007669"/>
    <property type="project" value="InterPro"/>
</dbReference>
<keyword evidence="2" id="KW-1277">Toxin-antitoxin system</keyword>
<sequence length="172" mass="19938">MESDAVKRERLRLKKADKKAKLDEWYPNKITLANEWIENEQTQMKRLIVQGAIFTCELGENIGTEQNGERPVLVLSNNRINRTSGNVKIAPLTTKLKTKIITDRKGKTKVSPKLATHYFLKKEVYPFLTQTSAVKVEELTTVNKVRLKQHIGNIYKDDLNKIMNRVKWVFNL</sequence>
<dbReference type="SUPFAM" id="SSF50118">
    <property type="entry name" value="Cell growth inhibitor/plasmid maintenance toxic component"/>
    <property type="match status" value="1"/>
</dbReference>
<dbReference type="EMBL" id="CP017703">
    <property type="protein sequence ID" value="ASS90645.1"/>
    <property type="molecule type" value="Genomic_DNA"/>
</dbReference>
<dbReference type="Gene3D" id="2.30.30.110">
    <property type="match status" value="1"/>
</dbReference>
<dbReference type="GO" id="GO:0016075">
    <property type="term" value="P:rRNA catabolic process"/>
    <property type="evidence" value="ECO:0007669"/>
    <property type="project" value="TreeGrafter"/>
</dbReference>
<evidence type="ECO:0000313" key="3">
    <source>
        <dbReference type="EMBL" id="ASS90645.1"/>
    </source>
</evidence>
<organism evidence="3 4">
    <name type="scientific">Aeribacillus pallidus</name>
    <dbReference type="NCBI Taxonomy" id="33936"/>
    <lineage>
        <taxon>Bacteria</taxon>
        <taxon>Bacillati</taxon>
        <taxon>Bacillota</taxon>
        <taxon>Bacilli</taxon>
        <taxon>Bacillales</taxon>
        <taxon>Bacillaceae</taxon>
        <taxon>Aeribacillus</taxon>
    </lineage>
</organism>
<protein>
    <submittedName>
        <fullName evidence="3">MazF family transcriptional regulator</fullName>
    </submittedName>
</protein>
<evidence type="ECO:0000313" key="4">
    <source>
        <dbReference type="Proteomes" id="UP000214606"/>
    </source>
</evidence>